<proteinExistence type="predicted"/>
<dbReference type="InterPro" id="IPR051049">
    <property type="entry name" value="Dienelactone_hydrolase-like"/>
</dbReference>
<dbReference type="InterPro" id="IPR029058">
    <property type="entry name" value="AB_hydrolase_fold"/>
</dbReference>
<reference evidence="2 3" key="1">
    <citation type="submission" date="2017-07" db="EMBL/GenBank/DDBJ databases">
        <title>Complete Genome Sequence of the cosmetic ferment Vitreoscilla filiformis (ATCC15551).</title>
        <authorList>
            <person name="Contreras S."/>
            <person name="Sagory-Zalkind P."/>
            <person name="Blanquart H."/>
            <person name="Iltis A."/>
            <person name="Morand S.C."/>
        </authorList>
    </citation>
    <scope>NUCLEOTIDE SEQUENCE [LARGE SCALE GENOMIC DNA]</scope>
    <source>
        <strain evidence="2 3">ATCC 15551</strain>
        <plasmid evidence="3">Plasmid pvf1</plasmid>
    </source>
</reference>
<evidence type="ECO:0000313" key="2">
    <source>
        <dbReference type="EMBL" id="ASM79208.1"/>
    </source>
</evidence>
<dbReference type="EMBL" id="CP022424">
    <property type="protein sequence ID" value="ASM79208.1"/>
    <property type="molecule type" value="Genomic_DNA"/>
</dbReference>
<dbReference type="SUPFAM" id="SSF53474">
    <property type="entry name" value="alpha/beta-Hydrolases"/>
    <property type="match status" value="1"/>
</dbReference>
<keyword evidence="3" id="KW-1185">Reference proteome</keyword>
<dbReference type="Pfam" id="PF01738">
    <property type="entry name" value="DLH"/>
    <property type="match status" value="1"/>
</dbReference>
<accession>A0A221KJL9</accession>
<evidence type="ECO:0000259" key="1">
    <source>
        <dbReference type="Pfam" id="PF01738"/>
    </source>
</evidence>
<evidence type="ECO:0000313" key="3">
    <source>
        <dbReference type="Proteomes" id="UP000199729"/>
    </source>
</evidence>
<dbReference type="GO" id="GO:0016787">
    <property type="term" value="F:hydrolase activity"/>
    <property type="evidence" value="ECO:0007669"/>
    <property type="project" value="InterPro"/>
</dbReference>
<dbReference type="Gene3D" id="3.40.50.1820">
    <property type="entry name" value="alpha/beta hydrolase"/>
    <property type="match status" value="1"/>
</dbReference>
<gene>
    <name evidence="2" type="ORF">VITFI_CDS3431</name>
</gene>
<name>A0A221KJL9_VITFI</name>
<sequence>MHMNTSPVTTEWLSVTTPDGPMAAYLARPPAGRGPGLLLLQEIFGVNAHIRGVAEQYALAGFTVLAPDAFWRQAPRVELSYVGEDRDRALTLMRGLSREQAVADMSASIAALKAHSACTGRVGAIGYCMGGRLAFAAAALCNGLERAVCYYGGGIATQLELAKRIYIPTQFHHAEVDASIPPEAVASVKAAMAQAPAAAQATFHHYPGAQHGFNCWARASYHPASAALAHGRSLEFLAALF</sequence>
<organism evidence="2 3">
    <name type="scientific">Vitreoscilla filiformis</name>
    <dbReference type="NCBI Taxonomy" id="63"/>
    <lineage>
        <taxon>Bacteria</taxon>
        <taxon>Pseudomonadati</taxon>
        <taxon>Pseudomonadota</taxon>
        <taxon>Betaproteobacteria</taxon>
        <taxon>Neisseriales</taxon>
        <taxon>Neisseriaceae</taxon>
        <taxon>Vitreoscilla</taxon>
    </lineage>
</organism>
<dbReference type="Proteomes" id="UP000199729">
    <property type="component" value="Plasmid pVF1"/>
</dbReference>
<dbReference type="PANTHER" id="PTHR46623">
    <property type="entry name" value="CARBOXYMETHYLENEBUTENOLIDASE-RELATED"/>
    <property type="match status" value="1"/>
</dbReference>
<dbReference type="AlphaFoldDB" id="A0A221KJL9"/>
<dbReference type="PANTHER" id="PTHR46623:SF6">
    <property type="entry name" value="ALPHA_BETA-HYDROLASES SUPERFAMILY PROTEIN"/>
    <property type="match status" value="1"/>
</dbReference>
<dbReference type="KEGG" id="vff:VITFI_CDS3431"/>
<keyword evidence="2" id="KW-0614">Plasmid</keyword>
<feature type="domain" description="Dienelactone hydrolase" evidence="1">
    <location>
        <begin position="22"/>
        <end position="239"/>
    </location>
</feature>
<protein>
    <submittedName>
        <fullName evidence="2">Carboxymethylenebutenolidase</fullName>
    </submittedName>
</protein>
<geneLocation type="plasmid" evidence="3">
    <name>pvf1</name>
</geneLocation>
<dbReference type="InterPro" id="IPR002925">
    <property type="entry name" value="Dienelactn_hydro"/>
</dbReference>